<feature type="domain" description="DUF7271" evidence="2">
    <location>
        <begin position="183"/>
        <end position="223"/>
    </location>
</feature>
<protein>
    <recommendedName>
        <fullName evidence="2">DUF7271 domain-containing protein</fullName>
    </recommendedName>
</protein>
<evidence type="ECO:0000313" key="3">
    <source>
        <dbReference type="EMBL" id="RZB66152.1"/>
    </source>
</evidence>
<dbReference type="Proteomes" id="UP000289340">
    <property type="component" value="Chromosome 15"/>
</dbReference>
<dbReference type="EMBL" id="QZWG01000015">
    <property type="protein sequence ID" value="RZB66152.1"/>
    <property type="molecule type" value="Genomic_DNA"/>
</dbReference>
<accession>A0A445GY43</accession>
<evidence type="ECO:0000313" key="4">
    <source>
        <dbReference type="Proteomes" id="UP000289340"/>
    </source>
</evidence>
<proteinExistence type="predicted"/>
<name>A0A445GY43_GLYSO</name>
<reference evidence="3 4" key="1">
    <citation type="submission" date="2018-09" db="EMBL/GenBank/DDBJ databases">
        <title>A high-quality reference genome of wild soybean provides a powerful tool to mine soybean genomes.</title>
        <authorList>
            <person name="Xie M."/>
            <person name="Chung C.Y.L."/>
            <person name="Li M.-W."/>
            <person name="Wong F.-L."/>
            <person name="Chan T.-F."/>
            <person name="Lam H.-M."/>
        </authorList>
    </citation>
    <scope>NUCLEOTIDE SEQUENCE [LARGE SCALE GENOMIC DNA]</scope>
    <source>
        <strain evidence="4">cv. W05</strain>
        <tissue evidence="3">Hypocotyl of etiolated seedlings</tissue>
    </source>
</reference>
<dbReference type="Pfam" id="PF23935">
    <property type="entry name" value="DUF7271"/>
    <property type="match status" value="1"/>
</dbReference>
<organism evidence="3 4">
    <name type="scientific">Glycine soja</name>
    <name type="common">Wild soybean</name>
    <dbReference type="NCBI Taxonomy" id="3848"/>
    <lineage>
        <taxon>Eukaryota</taxon>
        <taxon>Viridiplantae</taxon>
        <taxon>Streptophyta</taxon>
        <taxon>Embryophyta</taxon>
        <taxon>Tracheophyta</taxon>
        <taxon>Spermatophyta</taxon>
        <taxon>Magnoliopsida</taxon>
        <taxon>eudicotyledons</taxon>
        <taxon>Gunneridae</taxon>
        <taxon>Pentapetalae</taxon>
        <taxon>rosids</taxon>
        <taxon>fabids</taxon>
        <taxon>Fabales</taxon>
        <taxon>Fabaceae</taxon>
        <taxon>Papilionoideae</taxon>
        <taxon>50 kb inversion clade</taxon>
        <taxon>NPAAA clade</taxon>
        <taxon>indigoferoid/millettioid clade</taxon>
        <taxon>Phaseoleae</taxon>
        <taxon>Glycine</taxon>
        <taxon>Glycine subgen. Soja</taxon>
    </lineage>
</organism>
<dbReference type="InterPro" id="IPR055695">
    <property type="entry name" value="DUF7271"/>
</dbReference>
<keyword evidence="4" id="KW-1185">Reference proteome</keyword>
<sequence length="264" mass="30585">MSSHSSSESIDTSMTSDSSSDSTHRSLSSESSSVTSKIQYPVNRKSLILQFAATFRNDTDTIQVPSFYHEQWAPQYPAFVRFRYDGTIYQIRLRQHHQKVYFAKLVSKRFGKFSIYLWKTAPLLNRRLPNYAMTYLNHCGQHMTILRKFGPPLQWNVVVLHIGMGKRYVVQPCLEEPTALMNVIIRSFAPDKNTSFEVDVIGPIHRQRCARSVVATRRHMFTVDVTEDMMQHSFPLVLPPATFNFLLGSQKFIRVQRAYGRRNQ</sequence>
<evidence type="ECO:0000259" key="2">
    <source>
        <dbReference type="Pfam" id="PF23935"/>
    </source>
</evidence>
<comment type="caution">
    <text evidence="3">The sequence shown here is derived from an EMBL/GenBank/DDBJ whole genome shotgun (WGS) entry which is preliminary data.</text>
</comment>
<dbReference type="AlphaFoldDB" id="A0A445GY43"/>
<evidence type="ECO:0000256" key="1">
    <source>
        <dbReference type="SAM" id="MobiDB-lite"/>
    </source>
</evidence>
<gene>
    <name evidence="3" type="ORF">D0Y65_041981</name>
</gene>
<feature type="region of interest" description="Disordered" evidence="1">
    <location>
        <begin position="1"/>
        <end position="30"/>
    </location>
</feature>